<accession>A0A7Y4H6G3</accession>
<dbReference type="RefSeq" id="WP_171711390.1">
    <property type="nucleotide sequence ID" value="NZ_JAAVLW010000005.1"/>
</dbReference>
<feature type="compositionally biased region" description="Basic and acidic residues" evidence="1">
    <location>
        <begin position="116"/>
        <end position="127"/>
    </location>
</feature>
<dbReference type="EMBL" id="JAAVLW010000005">
    <property type="protein sequence ID" value="NOJ48550.1"/>
    <property type="molecule type" value="Genomic_DNA"/>
</dbReference>
<dbReference type="NCBIfam" id="NF041267">
    <property type="entry name" value="relax_RlxS"/>
    <property type="match status" value="1"/>
</dbReference>
<evidence type="ECO:0000313" key="2">
    <source>
        <dbReference type="EMBL" id="NOJ48550.1"/>
    </source>
</evidence>
<sequence>MREIDDEFEVKLGRIGNRRARRATSYLRRVRHEAAKAGAGARAGSSFRGGRIGRGHAQGAVLAGRGRSQGQRRVVVKARIVRIKSGDLSAVRAHLRYVQRDGVTREGEPGELYDASNDRADSKAFTERSTGDRHQFRFILAPEDSAELADLKPFVRDLMRQMEQDLGTRLDWVAADHFNTGHPHTHIVLRGKDGDGNDLVIARDYIAHGFRARAAELITRELGPETEIEIARKLQQEITAERLTRLDRSILRDAQGGVLELGALSGREPFWQTARIGRLRTLERMGLAEENEPGRWRIDAELEPKLRRMGERGDIIKTMHREMAAAGIARAAGDYTIFDPERGVHSLVGRVVGEGFADELTERRYVVIDGVDGRTHYAELGTLGANEEPPVRNTILELRSRVAEPRATDRTIAEIANMHDGIYSDRLHREFDPKASGEYVGSHVRRLEAMRRQGLVSRLADGSWSVGRDYFDRALRYEKLQQSRSPVRVAVLSWQRLEDLPQALGATWLDRKLVGKEPAELASTGFGAEVETALRTRRQWLIEQGLAREEGGQTRFARNMLETLEARELARTAADISARTGLEHVDAKSGDKIDGIYRRVLTLNSGRFALIERSHEFVLVPWRPVLERARGQLVTGQVGGEGISWSIGIKRGIGR</sequence>
<dbReference type="InterPro" id="IPR021795">
    <property type="entry name" value="DUF3363"/>
</dbReference>
<dbReference type="Pfam" id="PF11843">
    <property type="entry name" value="DUF3363"/>
    <property type="match status" value="1"/>
</dbReference>
<organism evidence="2 3">
    <name type="scientific">Bradyrhizobium archetypum</name>
    <dbReference type="NCBI Taxonomy" id="2721160"/>
    <lineage>
        <taxon>Bacteria</taxon>
        <taxon>Pseudomonadati</taxon>
        <taxon>Pseudomonadota</taxon>
        <taxon>Alphaproteobacteria</taxon>
        <taxon>Hyphomicrobiales</taxon>
        <taxon>Nitrobacteraceae</taxon>
        <taxon>Bradyrhizobium</taxon>
    </lineage>
</organism>
<gene>
    <name evidence="2" type="ORF">HCN50_20215</name>
</gene>
<reference evidence="2 3" key="1">
    <citation type="submission" date="2020-03" db="EMBL/GenBank/DDBJ databases">
        <title>Bradyrhizobium diversity isolated from nodules of Muelleranthus trifoliolatus.</title>
        <authorList>
            <person name="Klepa M."/>
            <person name="Helene L."/>
            <person name="Hungria M."/>
        </authorList>
    </citation>
    <scope>NUCLEOTIDE SEQUENCE [LARGE SCALE GENOMIC DNA]</scope>
    <source>
        <strain evidence="2 3">WSM 1744</strain>
    </source>
</reference>
<protein>
    <submittedName>
        <fullName evidence="2">Relaxase/mobilization nuclease and DUF3363 domain-containing protein</fullName>
    </submittedName>
</protein>
<dbReference type="Proteomes" id="UP000528734">
    <property type="component" value="Unassembled WGS sequence"/>
</dbReference>
<proteinExistence type="predicted"/>
<evidence type="ECO:0000313" key="3">
    <source>
        <dbReference type="Proteomes" id="UP000528734"/>
    </source>
</evidence>
<comment type="caution">
    <text evidence="2">The sequence shown here is derived from an EMBL/GenBank/DDBJ whole genome shotgun (WGS) entry which is preliminary data.</text>
</comment>
<evidence type="ECO:0000256" key="1">
    <source>
        <dbReference type="SAM" id="MobiDB-lite"/>
    </source>
</evidence>
<feature type="region of interest" description="Disordered" evidence="1">
    <location>
        <begin position="108"/>
        <end position="127"/>
    </location>
</feature>
<name>A0A7Y4H6G3_9BRAD</name>
<keyword evidence="3" id="KW-1185">Reference proteome</keyword>
<dbReference type="AlphaFoldDB" id="A0A7Y4H6G3"/>